<dbReference type="GO" id="GO:0000122">
    <property type="term" value="P:negative regulation of transcription by RNA polymerase II"/>
    <property type="evidence" value="ECO:0007669"/>
    <property type="project" value="TreeGrafter"/>
</dbReference>
<keyword evidence="3" id="KW-0677">Repeat</keyword>
<feature type="compositionally biased region" description="Polar residues" evidence="7">
    <location>
        <begin position="158"/>
        <end position="192"/>
    </location>
</feature>
<dbReference type="GO" id="GO:0008270">
    <property type="term" value="F:zinc ion binding"/>
    <property type="evidence" value="ECO:0007669"/>
    <property type="project" value="UniProtKB-KW"/>
</dbReference>
<dbReference type="Pfam" id="PF25879">
    <property type="entry name" value="WHD_LYAR"/>
    <property type="match status" value="1"/>
</dbReference>
<evidence type="ECO:0000256" key="6">
    <source>
        <dbReference type="ARBA" id="ARBA00023242"/>
    </source>
</evidence>
<evidence type="ECO:0000256" key="5">
    <source>
        <dbReference type="ARBA" id="ARBA00022833"/>
    </source>
</evidence>
<keyword evidence="5" id="KW-0862">Zinc</keyword>
<dbReference type="AlphaFoldDB" id="A0A8X6P032"/>
<feature type="domain" description="Cell growth-regulating nucleolar protein-like winged helix" evidence="9">
    <location>
        <begin position="222"/>
        <end position="282"/>
    </location>
</feature>
<evidence type="ECO:0000259" key="8">
    <source>
        <dbReference type="Pfam" id="PF08790"/>
    </source>
</evidence>
<keyword evidence="2" id="KW-0479">Metal-binding</keyword>
<dbReference type="Gene3D" id="1.10.10.2100">
    <property type="match status" value="1"/>
</dbReference>
<dbReference type="PANTHER" id="PTHR13100">
    <property type="entry name" value="CELL GROWTH-REGULATING NUCLEOLAR PROTEIN LYAR"/>
    <property type="match status" value="1"/>
</dbReference>
<proteinExistence type="predicted"/>
<dbReference type="GO" id="GO:0003677">
    <property type="term" value="F:DNA binding"/>
    <property type="evidence" value="ECO:0007669"/>
    <property type="project" value="InterPro"/>
</dbReference>
<feature type="domain" description="Zinc finger C2H2 LYAR-type" evidence="8">
    <location>
        <begin position="51"/>
        <end position="71"/>
    </location>
</feature>
<sequence>MDKATLRSLHSLQQVIFPEQQTFSHVGLFGTTGTFVALLSVKATCQLIDNEEFWGDDYKLHTKCITENEKYGGKNFVPKASSNKGEIKQEKWIEHINTVLATKKVSSSLSQVLKQIVQFQNIPRKKTKFENFLWNSFKIRQKKLIAEAWEIVEQGSKNESGKSNVSITNGENGTSLSDGTNSEINGNSTSTKRSSDCQDDKPPKKIHLSQNNEENENKSNGFDWCAACEKILEQYPLGIKEKALRKQVTAKYKAFVGDSCTSSDKELKTIFKNQLSNNSSFSFYVNSS</sequence>
<dbReference type="GO" id="GO:0006364">
    <property type="term" value="P:rRNA processing"/>
    <property type="evidence" value="ECO:0007669"/>
    <property type="project" value="TreeGrafter"/>
</dbReference>
<evidence type="ECO:0000256" key="4">
    <source>
        <dbReference type="ARBA" id="ARBA00022771"/>
    </source>
</evidence>
<comment type="subcellular location">
    <subcellularLocation>
        <location evidence="1">Nucleus</location>
    </subcellularLocation>
</comment>
<protein>
    <submittedName>
        <fullName evidence="10">Cell growth-regulating nucleolar protein</fullName>
    </submittedName>
</protein>
<dbReference type="FunFam" id="1.10.10.2100:FF:000002">
    <property type="entry name" value="cell growth-regulating nucleolar protein-like"/>
    <property type="match status" value="1"/>
</dbReference>
<accession>A0A8X6P032</accession>
<keyword evidence="4" id="KW-0863">Zinc-finger</keyword>
<comment type="caution">
    <text evidence="10">The sequence shown here is derived from an EMBL/GenBank/DDBJ whole genome shotgun (WGS) entry which is preliminary data.</text>
</comment>
<evidence type="ECO:0000256" key="3">
    <source>
        <dbReference type="ARBA" id="ARBA00022737"/>
    </source>
</evidence>
<dbReference type="Proteomes" id="UP000887013">
    <property type="component" value="Unassembled WGS sequence"/>
</dbReference>
<evidence type="ECO:0000313" key="10">
    <source>
        <dbReference type="EMBL" id="GFT44185.1"/>
    </source>
</evidence>
<name>A0A8X6P032_NEPPI</name>
<dbReference type="GO" id="GO:0005730">
    <property type="term" value="C:nucleolus"/>
    <property type="evidence" value="ECO:0007669"/>
    <property type="project" value="TreeGrafter"/>
</dbReference>
<evidence type="ECO:0000256" key="1">
    <source>
        <dbReference type="ARBA" id="ARBA00004123"/>
    </source>
</evidence>
<dbReference type="InterPro" id="IPR039999">
    <property type="entry name" value="LYAR"/>
</dbReference>
<organism evidence="10 11">
    <name type="scientific">Nephila pilipes</name>
    <name type="common">Giant wood spider</name>
    <name type="synonym">Nephila maculata</name>
    <dbReference type="NCBI Taxonomy" id="299642"/>
    <lineage>
        <taxon>Eukaryota</taxon>
        <taxon>Metazoa</taxon>
        <taxon>Ecdysozoa</taxon>
        <taxon>Arthropoda</taxon>
        <taxon>Chelicerata</taxon>
        <taxon>Arachnida</taxon>
        <taxon>Araneae</taxon>
        <taxon>Araneomorphae</taxon>
        <taxon>Entelegynae</taxon>
        <taxon>Araneoidea</taxon>
        <taxon>Nephilidae</taxon>
        <taxon>Nephila</taxon>
    </lineage>
</organism>
<reference evidence="10" key="1">
    <citation type="submission" date="2020-08" db="EMBL/GenBank/DDBJ databases">
        <title>Multicomponent nature underlies the extraordinary mechanical properties of spider dragline silk.</title>
        <authorList>
            <person name="Kono N."/>
            <person name="Nakamura H."/>
            <person name="Mori M."/>
            <person name="Yoshida Y."/>
            <person name="Ohtoshi R."/>
            <person name="Malay A.D."/>
            <person name="Moran D.A.P."/>
            <person name="Tomita M."/>
            <person name="Numata K."/>
            <person name="Arakawa K."/>
        </authorList>
    </citation>
    <scope>NUCLEOTIDE SEQUENCE</scope>
</reference>
<dbReference type="OrthoDB" id="21474at2759"/>
<feature type="compositionally biased region" description="Basic and acidic residues" evidence="7">
    <location>
        <begin position="193"/>
        <end position="203"/>
    </location>
</feature>
<evidence type="ECO:0000259" key="9">
    <source>
        <dbReference type="Pfam" id="PF25879"/>
    </source>
</evidence>
<dbReference type="EMBL" id="BMAW01064240">
    <property type="protein sequence ID" value="GFT44185.1"/>
    <property type="molecule type" value="Genomic_DNA"/>
</dbReference>
<keyword evidence="6" id="KW-0539">Nucleus</keyword>
<evidence type="ECO:0000256" key="2">
    <source>
        <dbReference type="ARBA" id="ARBA00022723"/>
    </source>
</evidence>
<dbReference type="InterPro" id="IPR058719">
    <property type="entry name" value="WHD_LYAR"/>
</dbReference>
<dbReference type="PANTHER" id="PTHR13100:SF10">
    <property type="entry name" value="CELL GROWTH-REGULATING NUCLEOLAR PROTEIN"/>
    <property type="match status" value="1"/>
</dbReference>
<dbReference type="Pfam" id="PF08790">
    <property type="entry name" value="zf-LYAR"/>
    <property type="match status" value="1"/>
</dbReference>
<feature type="region of interest" description="Disordered" evidence="7">
    <location>
        <begin position="158"/>
        <end position="218"/>
    </location>
</feature>
<keyword evidence="11" id="KW-1185">Reference proteome</keyword>
<evidence type="ECO:0000256" key="7">
    <source>
        <dbReference type="SAM" id="MobiDB-lite"/>
    </source>
</evidence>
<dbReference type="InterPro" id="IPR014898">
    <property type="entry name" value="Znf_C2H2_LYAR"/>
</dbReference>
<gene>
    <name evidence="10" type="primary">Lyar</name>
    <name evidence="10" type="ORF">NPIL_54701</name>
</gene>
<evidence type="ECO:0000313" key="11">
    <source>
        <dbReference type="Proteomes" id="UP000887013"/>
    </source>
</evidence>